<dbReference type="InterPro" id="IPR036179">
    <property type="entry name" value="Ig-like_dom_sf"/>
</dbReference>
<dbReference type="OrthoDB" id="9835793at2759"/>
<name>A0A8J6JT93_ELECQ</name>
<evidence type="ECO:0000256" key="2">
    <source>
        <dbReference type="SAM" id="Phobius"/>
    </source>
</evidence>
<dbReference type="InterPro" id="IPR013783">
    <property type="entry name" value="Ig-like_fold"/>
</dbReference>
<evidence type="ECO:0000256" key="1">
    <source>
        <dbReference type="SAM" id="MobiDB-lite"/>
    </source>
</evidence>
<comment type="caution">
    <text evidence="5">The sequence shown here is derived from an EMBL/GenBank/DDBJ whole genome shotgun (WGS) entry which is preliminary data.</text>
</comment>
<reference evidence="5" key="1">
    <citation type="thesis" date="2020" institute="ProQuest LLC" country="789 East Eisenhower Parkway, Ann Arbor, MI, USA">
        <title>Comparative Genomics and Chromosome Evolution.</title>
        <authorList>
            <person name="Mudd A.B."/>
        </authorList>
    </citation>
    <scope>NUCLEOTIDE SEQUENCE</scope>
    <source>
        <strain evidence="5">HN-11 Male</strain>
        <tissue evidence="5">Kidney and liver</tissue>
    </source>
</reference>
<dbReference type="InterPro" id="IPR024303">
    <property type="entry name" value="NK_rcpt_2B4_Ig_dom"/>
</dbReference>
<feature type="compositionally biased region" description="Polar residues" evidence="1">
    <location>
        <begin position="314"/>
        <end position="341"/>
    </location>
</feature>
<dbReference type="SMART" id="SM00409">
    <property type="entry name" value="IG"/>
    <property type="match status" value="1"/>
</dbReference>
<sequence>MKYFMLTAALLALASLIAVGQALPDKEISVPLNSSIELQTDFNISVIEVTWKHTNPNNGKKLKIIKIQNGNVTSIVDDRYSPDINGRNLVINNPTENDSGVYRIEVTLLNGTLVTQTINVTLSDPVQITQEVNRNGNKKNETSEPSSVKMKKRNRMYVIIPVIVIPAVFGAILWKCWKRSSATSRRGGQNETLMPPVQDTETQESLFIDIPRRKIGMKIEETDEEMWMKLRECGEPRVSSSVRRIPPRPEVELEVNARARQELMYLGPTLELRPSADNMETIEVERDTPVPEISRTSADVQSEVADEEPVASVSPASNISSTSTTLETGQANSFSPGTTSRDAAASPGAATAVEPTAGHGC</sequence>
<accession>A0A8J6JT93</accession>
<keyword evidence="2" id="KW-0472">Membrane</keyword>
<feature type="region of interest" description="Disordered" evidence="1">
    <location>
        <begin position="283"/>
        <end position="361"/>
    </location>
</feature>
<feature type="transmembrane region" description="Helical" evidence="2">
    <location>
        <begin position="156"/>
        <end position="177"/>
    </location>
</feature>
<feature type="chain" id="PRO_5035299386" description="Immunoglobulin domain-containing protein" evidence="3">
    <location>
        <begin position="23"/>
        <end position="361"/>
    </location>
</feature>
<dbReference type="Proteomes" id="UP000770717">
    <property type="component" value="Unassembled WGS sequence"/>
</dbReference>
<dbReference type="Pfam" id="PF11465">
    <property type="entry name" value="Receptor_2B4"/>
    <property type="match status" value="1"/>
</dbReference>
<evidence type="ECO:0000313" key="6">
    <source>
        <dbReference type="Proteomes" id="UP000770717"/>
    </source>
</evidence>
<keyword evidence="2" id="KW-0812">Transmembrane</keyword>
<proteinExistence type="predicted"/>
<dbReference type="EMBL" id="WNTK01000536">
    <property type="protein sequence ID" value="KAG9469386.1"/>
    <property type="molecule type" value="Genomic_DNA"/>
</dbReference>
<organism evidence="5 6">
    <name type="scientific">Eleutherodactylus coqui</name>
    <name type="common">Puerto Rican coqui</name>
    <dbReference type="NCBI Taxonomy" id="57060"/>
    <lineage>
        <taxon>Eukaryota</taxon>
        <taxon>Metazoa</taxon>
        <taxon>Chordata</taxon>
        <taxon>Craniata</taxon>
        <taxon>Vertebrata</taxon>
        <taxon>Euteleostomi</taxon>
        <taxon>Amphibia</taxon>
        <taxon>Batrachia</taxon>
        <taxon>Anura</taxon>
        <taxon>Neobatrachia</taxon>
        <taxon>Hyloidea</taxon>
        <taxon>Eleutherodactylidae</taxon>
        <taxon>Eleutherodactylinae</taxon>
        <taxon>Eleutherodactylus</taxon>
        <taxon>Eleutherodactylus</taxon>
    </lineage>
</organism>
<dbReference type="AlphaFoldDB" id="A0A8J6JT93"/>
<dbReference type="InterPro" id="IPR003599">
    <property type="entry name" value="Ig_sub"/>
</dbReference>
<evidence type="ECO:0000256" key="3">
    <source>
        <dbReference type="SAM" id="SignalP"/>
    </source>
</evidence>
<feature type="domain" description="Immunoglobulin" evidence="4">
    <location>
        <begin position="25"/>
        <end position="123"/>
    </location>
</feature>
<protein>
    <recommendedName>
        <fullName evidence="4">Immunoglobulin domain-containing protein</fullName>
    </recommendedName>
</protein>
<keyword evidence="6" id="KW-1185">Reference proteome</keyword>
<keyword evidence="2" id="KW-1133">Transmembrane helix</keyword>
<evidence type="ECO:0000313" key="5">
    <source>
        <dbReference type="EMBL" id="KAG9469386.1"/>
    </source>
</evidence>
<dbReference type="SUPFAM" id="SSF48726">
    <property type="entry name" value="Immunoglobulin"/>
    <property type="match status" value="1"/>
</dbReference>
<feature type="signal peptide" evidence="3">
    <location>
        <begin position="1"/>
        <end position="22"/>
    </location>
</feature>
<evidence type="ECO:0000259" key="4">
    <source>
        <dbReference type="SMART" id="SM00409"/>
    </source>
</evidence>
<gene>
    <name evidence="5" type="ORF">GDO78_020618</name>
</gene>
<dbReference type="Gene3D" id="2.60.40.10">
    <property type="entry name" value="Immunoglobulins"/>
    <property type="match status" value="1"/>
</dbReference>
<keyword evidence="3" id="KW-0732">Signal</keyword>